<evidence type="ECO:0000313" key="2">
    <source>
        <dbReference type="Proteomes" id="UP001596317"/>
    </source>
</evidence>
<accession>A0ABW1ZTI0</accession>
<proteinExistence type="predicted"/>
<sequence>MPRPRLSRPVCLLLEPMGTEPDFLGTLRKRAAANQRLFADLDQLLRDHALPASPELATLGPALPVLLTSQGLAWSPLPAAAVPLLI</sequence>
<dbReference type="RefSeq" id="WP_224609897.1">
    <property type="nucleotide sequence ID" value="NZ_JAIQXV010000012.1"/>
</dbReference>
<protein>
    <submittedName>
        <fullName evidence="1">Uncharacterized protein</fullName>
    </submittedName>
</protein>
<keyword evidence="2" id="KW-1185">Reference proteome</keyword>
<reference evidence="2" key="1">
    <citation type="journal article" date="2019" name="Int. J. Syst. Evol. Microbiol.">
        <title>The Global Catalogue of Microorganisms (GCM) 10K type strain sequencing project: providing services to taxonomists for standard genome sequencing and annotation.</title>
        <authorList>
            <consortium name="The Broad Institute Genomics Platform"/>
            <consortium name="The Broad Institute Genome Sequencing Center for Infectious Disease"/>
            <person name="Wu L."/>
            <person name="Ma J."/>
        </authorList>
    </citation>
    <scope>NUCLEOTIDE SEQUENCE [LARGE SCALE GENOMIC DNA]</scope>
    <source>
        <strain evidence="2">CCUG 63830</strain>
    </source>
</reference>
<dbReference type="EMBL" id="JBHSWB010000004">
    <property type="protein sequence ID" value="MFC6663824.1"/>
    <property type="molecule type" value="Genomic_DNA"/>
</dbReference>
<comment type="caution">
    <text evidence="1">The sequence shown here is derived from an EMBL/GenBank/DDBJ whole genome shotgun (WGS) entry which is preliminary data.</text>
</comment>
<organism evidence="1 2">
    <name type="scientific">Deinococcus multiflagellatus</name>
    <dbReference type="NCBI Taxonomy" id="1656887"/>
    <lineage>
        <taxon>Bacteria</taxon>
        <taxon>Thermotogati</taxon>
        <taxon>Deinococcota</taxon>
        <taxon>Deinococci</taxon>
        <taxon>Deinococcales</taxon>
        <taxon>Deinococcaceae</taxon>
        <taxon>Deinococcus</taxon>
    </lineage>
</organism>
<name>A0ABW1ZTI0_9DEIO</name>
<evidence type="ECO:0000313" key="1">
    <source>
        <dbReference type="EMBL" id="MFC6663824.1"/>
    </source>
</evidence>
<gene>
    <name evidence="1" type="ORF">ACFP90_27920</name>
</gene>
<dbReference type="Proteomes" id="UP001596317">
    <property type="component" value="Unassembled WGS sequence"/>
</dbReference>